<feature type="transmembrane region" description="Helical" evidence="1">
    <location>
        <begin position="125"/>
        <end position="143"/>
    </location>
</feature>
<dbReference type="Proteomes" id="UP000324222">
    <property type="component" value="Unassembled WGS sequence"/>
</dbReference>
<feature type="transmembrane region" description="Helical" evidence="1">
    <location>
        <begin position="12"/>
        <end position="33"/>
    </location>
</feature>
<keyword evidence="1" id="KW-0812">Transmembrane</keyword>
<protein>
    <submittedName>
        <fullName evidence="2">Uncharacterized protein</fullName>
    </submittedName>
</protein>
<comment type="caution">
    <text evidence="2">The sequence shown here is derived from an EMBL/GenBank/DDBJ whole genome shotgun (WGS) entry which is preliminary data.</text>
</comment>
<name>A0A5B7ITS1_PORTR</name>
<feature type="transmembrane region" description="Helical" evidence="1">
    <location>
        <begin position="45"/>
        <end position="68"/>
    </location>
</feature>
<gene>
    <name evidence="2" type="ORF">E2C01_079804</name>
</gene>
<accession>A0A5B7ITS1</accession>
<reference evidence="2 3" key="1">
    <citation type="submission" date="2019-05" db="EMBL/GenBank/DDBJ databases">
        <title>Another draft genome of Portunus trituberculatus and its Hox gene families provides insights of decapod evolution.</title>
        <authorList>
            <person name="Jeong J.-H."/>
            <person name="Song I."/>
            <person name="Kim S."/>
            <person name="Choi T."/>
            <person name="Kim D."/>
            <person name="Ryu S."/>
            <person name="Kim W."/>
        </authorList>
    </citation>
    <scope>NUCLEOTIDE SEQUENCE [LARGE SCALE GENOMIC DNA]</scope>
    <source>
        <tissue evidence="2">Muscle</tissue>
    </source>
</reference>
<evidence type="ECO:0000313" key="3">
    <source>
        <dbReference type="Proteomes" id="UP000324222"/>
    </source>
</evidence>
<organism evidence="2 3">
    <name type="scientific">Portunus trituberculatus</name>
    <name type="common">Swimming crab</name>
    <name type="synonym">Neptunus trituberculatus</name>
    <dbReference type="NCBI Taxonomy" id="210409"/>
    <lineage>
        <taxon>Eukaryota</taxon>
        <taxon>Metazoa</taxon>
        <taxon>Ecdysozoa</taxon>
        <taxon>Arthropoda</taxon>
        <taxon>Crustacea</taxon>
        <taxon>Multicrustacea</taxon>
        <taxon>Malacostraca</taxon>
        <taxon>Eumalacostraca</taxon>
        <taxon>Eucarida</taxon>
        <taxon>Decapoda</taxon>
        <taxon>Pleocyemata</taxon>
        <taxon>Brachyura</taxon>
        <taxon>Eubrachyura</taxon>
        <taxon>Portunoidea</taxon>
        <taxon>Portunidae</taxon>
        <taxon>Portuninae</taxon>
        <taxon>Portunus</taxon>
    </lineage>
</organism>
<dbReference type="AlphaFoldDB" id="A0A5B7ITS1"/>
<feature type="transmembrane region" description="Helical" evidence="1">
    <location>
        <begin position="210"/>
        <end position="232"/>
    </location>
</feature>
<keyword evidence="3" id="KW-1185">Reference proteome</keyword>
<keyword evidence="1" id="KW-0472">Membrane</keyword>
<sequence length="237" mass="26682">MLLSLHHCFQSFVFLFIYVFNVFIFCLPCPFSYSSCDISTLHTSILTTLTFTALPVTQYLQLFSFLSSHLSSPDSFLVIPHLLISPPSILLLSASPNSLLFILVPSASCASYLRHSHLFPLSYNHSLHLLPSSLCFTFLPLLFQLSIPPLSPLNISPSFTCFFTFLLFSSHHLPPAFSHTLHSFPMTPYPSYHHHHYLYPYPALNPFPSYTLLEIPLLGLLTPALVLCHSAFTGPYT</sequence>
<dbReference type="EMBL" id="VSRR010067163">
    <property type="protein sequence ID" value="MPC85046.1"/>
    <property type="molecule type" value="Genomic_DNA"/>
</dbReference>
<feature type="transmembrane region" description="Helical" evidence="1">
    <location>
        <begin position="89"/>
        <end position="113"/>
    </location>
</feature>
<evidence type="ECO:0000256" key="1">
    <source>
        <dbReference type="SAM" id="Phobius"/>
    </source>
</evidence>
<evidence type="ECO:0000313" key="2">
    <source>
        <dbReference type="EMBL" id="MPC85046.1"/>
    </source>
</evidence>
<proteinExistence type="predicted"/>
<keyword evidence="1" id="KW-1133">Transmembrane helix</keyword>